<keyword evidence="2" id="KW-1185">Reference proteome</keyword>
<dbReference type="AlphaFoldDB" id="A0A0R3KXJ3"/>
<comment type="caution">
    <text evidence="1">The sequence shown here is derived from an EMBL/GenBank/DDBJ whole genome shotgun (WGS) entry which is preliminary data.</text>
</comment>
<name>A0A0R3KXJ3_9BRAD</name>
<evidence type="ECO:0000313" key="2">
    <source>
        <dbReference type="Proteomes" id="UP000051913"/>
    </source>
</evidence>
<proteinExistence type="predicted"/>
<accession>A0A0R3KXJ3</accession>
<dbReference type="Proteomes" id="UP000051913">
    <property type="component" value="Unassembled WGS sequence"/>
</dbReference>
<protein>
    <submittedName>
        <fullName evidence="1">Uncharacterized protein</fullName>
    </submittedName>
</protein>
<organism evidence="1 2">
    <name type="scientific">Bradyrhizobium valentinum</name>
    <dbReference type="NCBI Taxonomy" id="1518501"/>
    <lineage>
        <taxon>Bacteria</taxon>
        <taxon>Pseudomonadati</taxon>
        <taxon>Pseudomonadota</taxon>
        <taxon>Alphaproteobacteria</taxon>
        <taxon>Hyphomicrobiales</taxon>
        <taxon>Nitrobacteraceae</taxon>
        <taxon>Bradyrhizobium</taxon>
    </lineage>
</organism>
<reference evidence="1 2" key="1">
    <citation type="submission" date="2014-03" db="EMBL/GenBank/DDBJ databases">
        <title>Bradyrhizobium valentinum sp. nov., isolated from effective nodules of Lupinus mariae-josephae, a lupine endemic of basic-lime soils in Eastern Spain.</title>
        <authorList>
            <person name="Duran D."/>
            <person name="Rey L."/>
            <person name="Navarro A."/>
            <person name="Busquets A."/>
            <person name="Imperial J."/>
            <person name="Ruiz-Argueso T."/>
        </authorList>
    </citation>
    <scope>NUCLEOTIDE SEQUENCE [LARGE SCALE GENOMIC DNA]</scope>
    <source>
        <strain evidence="1 2">LmjM3</strain>
    </source>
</reference>
<evidence type="ECO:0000313" key="1">
    <source>
        <dbReference type="EMBL" id="KRQ98380.1"/>
    </source>
</evidence>
<dbReference type="EMBL" id="LLXX01000177">
    <property type="protein sequence ID" value="KRQ98380.1"/>
    <property type="molecule type" value="Genomic_DNA"/>
</dbReference>
<gene>
    <name evidence="1" type="ORF">CP49_10650</name>
</gene>
<sequence length="145" mass="15682">MRGCSGFELRQVDARAGGYIVAARFRRPIEKARRGAAHVTGVGYRRNAELAGNDVVRQRRDVVLGDVARDLLAKPGADEAPKVAGYVVPSFDPGPHFPVRLADRRLHPLDPLLDDLVNGLASFGLLRLALAEGLGQRVAAMPLRP</sequence>